<evidence type="ECO:0000313" key="1">
    <source>
        <dbReference type="EMBL" id="ABC32360.1"/>
    </source>
</evidence>
<proteinExistence type="predicted"/>
<gene>
    <name evidence="1" type="ordered locus">HCH_05705</name>
</gene>
<dbReference type="GO" id="GO:0016746">
    <property type="term" value="F:acyltransferase activity"/>
    <property type="evidence" value="ECO:0007669"/>
    <property type="project" value="InterPro"/>
</dbReference>
<dbReference type="Gene3D" id="3.40.47.10">
    <property type="match status" value="1"/>
</dbReference>
<keyword evidence="2" id="KW-1185">Reference proteome</keyword>
<dbReference type="EMBL" id="CP000155">
    <property type="protein sequence ID" value="ABC32360.1"/>
    <property type="molecule type" value="Genomic_DNA"/>
</dbReference>
<evidence type="ECO:0000313" key="2">
    <source>
        <dbReference type="Proteomes" id="UP000000238"/>
    </source>
</evidence>
<dbReference type="AlphaFoldDB" id="Q2SAG4"/>
<reference evidence="1 2" key="1">
    <citation type="journal article" date="2005" name="Nucleic Acids Res.">
        <title>Genomic blueprint of Hahella chejuensis, a marine microbe producing an algicidal agent.</title>
        <authorList>
            <person name="Jeong H."/>
            <person name="Yim J.H."/>
            <person name="Lee C."/>
            <person name="Choi S.-H."/>
            <person name="Park Y.K."/>
            <person name="Yoon S.H."/>
            <person name="Hur C.-G."/>
            <person name="Kang H.-Y."/>
            <person name="Kim D."/>
            <person name="Lee H.H."/>
            <person name="Park K.H."/>
            <person name="Park S.-H."/>
            <person name="Park H.-S."/>
            <person name="Lee H.K."/>
            <person name="Oh T.K."/>
            <person name="Kim J.F."/>
        </authorList>
    </citation>
    <scope>NUCLEOTIDE SEQUENCE [LARGE SCALE GENOMIC DNA]</scope>
    <source>
        <strain evidence="1 2">KCTC 2396</strain>
    </source>
</reference>
<dbReference type="Proteomes" id="UP000000238">
    <property type="component" value="Chromosome"/>
</dbReference>
<dbReference type="InterPro" id="IPR016039">
    <property type="entry name" value="Thiolase-like"/>
</dbReference>
<organism evidence="1 2">
    <name type="scientific">Hahella chejuensis (strain KCTC 2396)</name>
    <dbReference type="NCBI Taxonomy" id="349521"/>
    <lineage>
        <taxon>Bacteria</taxon>
        <taxon>Pseudomonadati</taxon>
        <taxon>Pseudomonadota</taxon>
        <taxon>Gammaproteobacteria</taxon>
        <taxon>Oceanospirillales</taxon>
        <taxon>Hahellaceae</taxon>
        <taxon>Hahella</taxon>
    </lineage>
</organism>
<protein>
    <submittedName>
        <fullName evidence="1">3-oxoacyl-(Acyl-carrier-protein) synthase</fullName>
    </submittedName>
</protein>
<dbReference type="eggNOG" id="COG0304">
    <property type="taxonomic scope" value="Bacteria"/>
</dbReference>
<dbReference type="KEGG" id="hch:HCH_05705"/>
<dbReference type="STRING" id="349521.HCH_05705"/>
<dbReference type="RefSeq" id="WP_011399419.1">
    <property type="nucleotide sequence ID" value="NC_007645.1"/>
</dbReference>
<sequence length="345" mass="36776">MNKVAILSSGVVSSLALDVPVMSTAVQAGISTLKTYDYIASTGEPYRMSILPDECLPELQDGVTNQTSYRYRRMLQLLAVALEQLKISEKVTSPTPCFINLPEKLSLRKTVAPQTLQEINRLTGLSIDWLHSRVYHQGRAGGYSALADAYRLVSEGVVKTALVAGVDSCRCLKTLGTWESEGRLLLSHVGDGFLPGEGAGCLLLSAADENSKVILDPPGVSQEEAHYYSDQVCRGDGLTAAMLAACDQLNSPVQQIICGLNGEHSPTKEWGVAVSRLGDKLDNNASIMHPADCYGDIGAATAPVLVALSAYMLEQGDVEGPVLTWSASDYETRGAAALSIPKSVS</sequence>
<dbReference type="SUPFAM" id="SSF53901">
    <property type="entry name" value="Thiolase-like"/>
    <property type="match status" value="1"/>
</dbReference>
<dbReference type="HOGENOM" id="CLU_063022_0_0_6"/>
<name>Q2SAG4_HAHCH</name>
<dbReference type="OrthoDB" id="3078238at2"/>
<accession>Q2SAG4</accession>